<dbReference type="STRING" id="44575.SAMN05216419_101255"/>
<feature type="domain" description="SPOR" evidence="7">
    <location>
        <begin position="229"/>
        <end position="308"/>
    </location>
</feature>
<dbReference type="NCBIfam" id="TIGR00413">
    <property type="entry name" value="rlpA"/>
    <property type="match status" value="1"/>
</dbReference>
<dbReference type="InterPro" id="IPR009009">
    <property type="entry name" value="RlpA-like_DPBB"/>
</dbReference>
<protein>
    <recommendedName>
        <fullName evidence="4">Endolytic peptidoglycan transglycosylase RlpA</fullName>
        <ecNumber evidence="4">4.2.2.-</ecNumber>
    </recommendedName>
</protein>
<gene>
    <name evidence="4" type="primary">rlpA</name>
    <name evidence="8" type="ORF">SAMN02743940_2608</name>
</gene>
<dbReference type="AlphaFoldDB" id="A0A1N6JHC1"/>
<keyword evidence="6" id="KW-0812">Transmembrane</keyword>
<evidence type="ECO:0000313" key="8">
    <source>
        <dbReference type="EMBL" id="SIO43577.1"/>
    </source>
</evidence>
<comment type="subcellular location">
    <subcellularLocation>
        <location evidence="4">Cell membrane</location>
        <topology evidence="4">Lipid-anchor</topology>
    </subcellularLocation>
</comment>
<evidence type="ECO:0000256" key="2">
    <source>
        <dbReference type="ARBA" id="ARBA00023239"/>
    </source>
</evidence>
<dbReference type="PANTHER" id="PTHR34183">
    <property type="entry name" value="ENDOLYTIC PEPTIDOGLYCAN TRANSGLYCOSYLASE RLPA"/>
    <property type="match status" value="1"/>
</dbReference>
<dbReference type="GO" id="GO:0008932">
    <property type="term" value="F:lytic endotransglycosylase activity"/>
    <property type="evidence" value="ECO:0007669"/>
    <property type="project" value="UniProtKB-UniRule"/>
</dbReference>
<comment type="function">
    <text evidence="4">Lytic transglycosylase with a strong preference for naked glycan strands that lack stem peptides.</text>
</comment>
<evidence type="ECO:0000256" key="4">
    <source>
        <dbReference type="HAMAP-Rule" id="MF_02071"/>
    </source>
</evidence>
<evidence type="ECO:0000256" key="3">
    <source>
        <dbReference type="ARBA" id="ARBA00023316"/>
    </source>
</evidence>
<keyword evidence="2 4" id="KW-0456">Lyase</keyword>
<dbReference type="GO" id="GO:0071555">
    <property type="term" value="P:cell wall organization"/>
    <property type="evidence" value="ECO:0007669"/>
    <property type="project" value="UniProtKB-KW"/>
</dbReference>
<keyword evidence="4" id="KW-1003">Cell membrane</keyword>
<dbReference type="Gene3D" id="3.30.70.1070">
    <property type="entry name" value="Sporulation related repeat"/>
    <property type="match status" value="1"/>
</dbReference>
<keyword evidence="4" id="KW-0564">Palmitate</keyword>
<keyword evidence="6" id="KW-1133">Transmembrane helix</keyword>
<comment type="similarity">
    <text evidence="4 5">Belongs to the RlpA family.</text>
</comment>
<sequence>MTTKKLHNFSTVMLPFYTSFISALVLITLIGCSSTSQYTGSQKKFSTTASPSIFLNKKKGGGYYLDDGPDDHPPHNLEAIPNAIPKVEPLRKANMKPYTALGNNYKPMTTLSTYKERGMASWYGRRYHGNQTASGEVYDMYAMTAAHPTLPIPSYAHVTNIKNGKSIIVRINDRGPFLSDRLIDLSYTAAYKLDVLAYGSAPVEVESIIPGTYSTSRTRLRSNTSPSSMPHANPIYLQLGAFGSASNANDLSSQIQTKLPWLANTLGIIRKNGLFKVKIGPYSNQMLAQQAADSITRQLAIKPILIID</sequence>
<evidence type="ECO:0000313" key="9">
    <source>
        <dbReference type="Proteomes" id="UP000185062"/>
    </source>
</evidence>
<dbReference type="InterPro" id="IPR036680">
    <property type="entry name" value="SPOR-like_sf"/>
</dbReference>
<keyword evidence="4 8" id="KW-0449">Lipoprotein</keyword>
<dbReference type="PROSITE" id="PS51724">
    <property type="entry name" value="SPOR"/>
    <property type="match status" value="1"/>
</dbReference>
<reference evidence="8 9" key="1">
    <citation type="submission" date="2016-12" db="EMBL/GenBank/DDBJ databases">
        <authorList>
            <person name="Song W.-J."/>
            <person name="Kurnit D.M."/>
        </authorList>
    </citation>
    <scope>NUCLEOTIDE SEQUENCE [LARGE SCALE GENOMIC DNA]</scope>
    <source>
        <strain evidence="8 9">ATCC 49181</strain>
    </source>
</reference>
<dbReference type="InterPro" id="IPR034718">
    <property type="entry name" value="RlpA"/>
</dbReference>
<dbReference type="InterPro" id="IPR007730">
    <property type="entry name" value="SPOR-like_dom"/>
</dbReference>
<keyword evidence="9" id="KW-1185">Reference proteome</keyword>
<dbReference type="GO" id="GO:0005886">
    <property type="term" value="C:plasma membrane"/>
    <property type="evidence" value="ECO:0007669"/>
    <property type="project" value="UniProtKB-SubCell"/>
</dbReference>
<dbReference type="EMBL" id="FSRO01000001">
    <property type="protein sequence ID" value="SIO43577.1"/>
    <property type="molecule type" value="Genomic_DNA"/>
</dbReference>
<dbReference type="Pfam" id="PF03330">
    <property type="entry name" value="DPBB_1"/>
    <property type="match status" value="1"/>
</dbReference>
<dbReference type="PANTHER" id="PTHR34183:SF1">
    <property type="entry name" value="ENDOLYTIC PEPTIDOGLYCAN TRANSGLYCOSYLASE RLPA"/>
    <property type="match status" value="1"/>
</dbReference>
<proteinExistence type="inferred from homology"/>
<dbReference type="InterPro" id="IPR012997">
    <property type="entry name" value="RplA"/>
</dbReference>
<organism evidence="8 9">
    <name type="scientific">Nitrosomonas cryotolerans ATCC 49181</name>
    <dbReference type="NCBI Taxonomy" id="1131553"/>
    <lineage>
        <taxon>Bacteria</taxon>
        <taxon>Pseudomonadati</taxon>
        <taxon>Pseudomonadota</taxon>
        <taxon>Betaproteobacteria</taxon>
        <taxon>Nitrosomonadales</taxon>
        <taxon>Nitrosomonadaceae</taxon>
        <taxon>Nitrosomonas</taxon>
    </lineage>
</organism>
<feature type="transmembrane region" description="Helical" evidence="6">
    <location>
        <begin position="12"/>
        <end position="31"/>
    </location>
</feature>
<dbReference type="HAMAP" id="MF_02071">
    <property type="entry name" value="RlpA"/>
    <property type="match status" value="1"/>
</dbReference>
<dbReference type="Proteomes" id="UP000185062">
    <property type="component" value="Unassembled WGS sequence"/>
</dbReference>
<evidence type="ECO:0000256" key="6">
    <source>
        <dbReference type="SAM" id="Phobius"/>
    </source>
</evidence>
<dbReference type="InterPro" id="IPR036908">
    <property type="entry name" value="RlpA-like_sf"/>
</dbReference>
<dbReference type="eggNOG" id="COG0797">
    <property type="taxonomic scope" value="Bacteria"/>
</dbReference>
<dbReference type="EC" id="4.2.2.-" evidence="4"/>
<dbReference type="RefSeq" id="WP_028461397.1">
    <property type="nucleotide sequence ID" value="NZ_FSRO01000001.1"/>
</dbReference>
<dbReference type="Gene3D" id="2.40.40.10">
    <property type="entry name" value="RlpA-like domain"/>
    <property type="match status" value="1"/>
</dbReference>
<dbReference type="CDD" id="cd22268">
    <property type="entry name" value="DPBB_RlpA-like"/>
    <property type="match status" value="1"/>
</dbReference>
<accession>A0A1N6JHC1</accession>
<dbReference type="FunFam" id="2.40.40.10:FF:000003">
    <property type="entry name" value="Endolytic peptidoglycan transglycosylase RlpA"/>
    <property type="match status" value="1"/>
</dbReference>
<keyword evidence="4 6" id="KW-0472">Membrane</keyword>
<keyword evidence="3 4" id="KW-0961">Cell wall biogenesis/degradation</keyword>
<dbReference type="SUPFAM" id="SSF110997">
    <property type="entry name" value="Sporulation related repeat"/>
    <property type="match status" value="1"/>
</dbReference>
<dbReference type="SUPFAM" id="SSF50685">
    <property type="entry name" value="Barwin-like endoglucanases"/>
    <property type="match status" value="1"/>
</dbReference>
<name>A0A1N6JHC1_9PROT</name>
<evidence type="ECO:0000259" key="7">
    <source>
        <dbReference type="PROSITE" id="PS51724"/>
    </source>
</evidence>
<dbReference type="Pfam" id="PF05036">
    <property type="entry name" value="SPOR"/>
    <property type="match status" value="1"/>
</dbReference>
<evidence type="ECO:0000256" key="5">
    <source>
        <dbReference type="RuleBase" id="RU003495"/>
    </source>
</evidence>
<keyword evidence="1" id="KW-0732">Signal</keyword>
<dbReference type="GO" id="GO:0000270">
    <property type="term" value="P:peptidoglycan metabolic process"/>
    <property type="evidence" value="ECO:0007669"/>
    <property type="project" value="UniProtKB-UniRule"/>
</dbReference>
<dbReference type="GO" id="GO:0042834">
    <property type="term" value="F:peptidoglycan binding"/>
    <property type="evidence" value="ECO:0007669"/>
    <property type="project" value="InterPro"/>
</dbReference>
<dbReference type="PROSITE" id="PS51257">
    <property type="entry name" value="PROKAR_LIPOPROTEIN"/>
    <property type="match status" value="1"/>
</dbReference>
<evidence type="ECO:0000256" key="1">
    <source>
        <dbReference type="ARBA" id="ARBA00022729"/>
    </source>
</evidence>